<dbReference type="InterPro" id="IPR006047">
    <property type="entry name" value="GH13_cat_dom"/>
</dbReference>
<accession>A0ABQ5MHZ3</accession>
<evidence type="ECO:0000259" key="2">
    <source>
        <dbReference type="SMART" id="SM00642"/>
    </source>
</evidence>
<dbReference type="Pfam" id="PF16657">
    <property type="entry name" value="Malt_amylase_C"/>
    <property type="match status" value="1"/>
</dbReference>
<evidence type="ECO:0000256" key="1">
    <source>
        <dbReference type="SAM" id="SignalP"/>
    </source>
</evidence>
<dbReference type="InterPro" id="IPR013780">
    <property type="entry name" value="Glyco_hydro_b"/>
</dbReference>
<comment type="caution">
    <text evidence="3">The sequence shown here is derived from an EMBL/GenBank/DDBJ whole genome shotgun (WGS) entry which is preliminary data.</text>
</comment>
<dbReference type="EMBL" id="BRVO01000001">
    <property type="protein sequence ID" value="GLB49000.1"/>
    <property type="molecule type" value="Genomic_DNA"/>
</dbReference>
<dbReference type="SUPFAM" id="SSF51445">
    <property type="entry name" value="(Trans)glycosidases"/>
    <property type="match status" value="1"/>
</dbReference>
<evidence type="ECO:0000313" key="3">
    <source>
        <dbReference type="EMBL" id="GLB49000.1"/>
    </source>
</evidence>
<feature type="domain" description="Glycosyl hydrolase family 13 catalytic" evidence="2">
    <location>
        <begin position="55"/>
        <end position="374"/>
    </location>
</feature>
<keyword evidence="1" id="KW-0732">Signal</keyword>
<reference evidence="3" key="1">
    <citation type="submission" date="2022-07" db="EMBL/GenBank/DDBJ databases">
        <title>Taxonomy of Novel Oxalotrophic and Methylotrophic Bacteria.</title>
        <authorList>
            <person name="Sahin N."/>
            <person name="Tani A."/>
        </authorList>
    </citation>
    <scope>NUCLEOTIDE SEQUENCE</scope>
    <source>
        <strain evidence="3">Y10</strain>
    </source>
</reference>
<dbReference type="InterPro" id="IPR017853">
    <property type="entry name" value="GH"/>
</dbReference>
<proteinExistence type="predicted"/>
<dbReference type="RefSeq" id="WP_281764618.1">
    <property type="nucleotide sequence ID" value="NZ_BRVO01000001.1"/>
</dbReference>
<evidence type="ECO:0000313" key="4">
    <source>
        <dbReference type="Proteomes" id="UP001143543"/>
    </source>
</evidence>
<name>A0ABQ5MHZ3_9FLAO</name>
<dbReference type="PROSITE" id="PS51257">
    <property type="entry name" value="PROKAR_LIPOPROTEIN"/>
    <property type="match status" value="1"/>
</dbReference>
<feature type="signal peptide" evidence="1">
    <location>
        <begin position="1"/>
        <end position="23"/>
    </location>
</feature>
<dbReference type="Pfam" id="PF00128">
    <property type="entry name" value="Alpha-amylase"/>
    <property type="match status" value="1"/>
</dbReference>
<gene>
    <name evidence="3" type="ORF">Y10_13680</name>
</gene>
<dbReference type="PANTHER" id="PTHR47786:SF2">
    <property type="entry name" value="GLYCOSYL HYDROLASE FAMILY 13 CATALYTIC DOMAIN-CONTAINING PROTEIN"/>
    <property type="match status" value="1"/>
</dbReference>
<feature type="chain" id="PRO_5046929095" evidence="1">
    <location>
        <begin position="24"/>
        <end position="456"/>
    </location>
</feature>
<dbReference type="InterPro" id="IPR032091">
    <property type="entry name" value="Malt_amylase-like_C"/>
</dbReference>
<dbReference type="CDD" id="cd11313">
    <property type="entry name" value="AmyAc_arch_bac_AmyA"/>
    <property type="match status" value="1"/>
</dbReference>
<dbReference type="SMART" id="SM00642">
    <property type="entry name" value="Aamy"/>
    <property type="match status" value="1"/>
</dbReference>
<dbReference type="Gene3D" id="3.20.20.80">
    <property type="entry name" value="Glycosidases"/>
    <property type="match status" value="1"/>
</dbReference>
<dbReference type="PANTHER" id="PTHR47786">
    <property type="entry name" value="ALPHA-1,4-GLUCAN:MALTOSE-1-PHOSPHATE MALTOSYLTRANSFERASE"/>
    <property type="match status" value="1"/>
</dbReference>
<dbReference type="SUPFAM" id="SSF51011">
    <property type="entry name" value="Glycosyl hydrolase domain"/>
    <property type="match status" value="1"/>
</dbReference>
<keyword evidence="4" id="KW-1185">Reference proteome</keyword>
<protein>
    <submittedName>
        <fullName evidence="3">Alpha-amylase</fullName>
    </submittedName>
</protein>
<sequence length="456" mass="50877">MKRIFIPFLLILAVGFFSISCDSDDDNTQQVSFDYEQYGETFTNMPSKEDAIIYQVNITSFSDEGTLNAVTANLQHIKNLGANVVYLMPIYPIGEVNSIGSPYSVKDYTSVNPNLGTLADLRTLVETAHSLDMAVILDWVANHTAWDHPWITEHPEYYQQDNEGNIISPPNTNYTDVAQLNYTMFNVREAMVDALAYWVYNTNIDGFRFDYADGMPFAFYSDGIAALRTIKNQEMLFLAEGDRTNHFDAGFDYIFGFNYYGALKTAFNSGNANGLQSSSETAYSSVAETDRIVRYTTNHDVNHTDGTPNALFGGQQGANAAFVLASYMRSVPFIYNGQEVGYNQQLTFFSPDPIDWSMADYDVYAEYQKILAFRQNSEALKTGTFTGYSNGSVVAFTMETTTETVLVMVNVANNNTTYTLPEGLSQTGWVDAYSGTDFTTDGTVALAPYQYIVVHN</sequence>
<dbReference type="Gene3D" id="2.60.40.1180">
    <property type="entry name" value="Golgi alpha-mannosidase II"/>
    <property type="match status" value="1"/>
</dbReference>
<organism evidence="3 4">
    <name type="scientific">Neptunitalea lumnitzerae</name>
    <dbReference type="NCBI Taxonomy" id="2965509"/>
    <lineage>
        <taxon>Bacteria</taxon>
        <taxon>Pseudomonadati</taxon>
        <taxon>Bacteroidota</taxon>
        <taxon>Flavobacteriia</taxon>
        <taxon>Flavobacteriales</taxon>
        <taxon>Flavobacteriaceae</taxon>
        <taxon>Neptunitalea</taxon>
    </lineage>
</organism>
<dbReference type="Proteomes" id="UP001143543">
    <property type="component" value="Unassembled WGS sequence"/>
</dbReference>